<dbReference type="EMBL" id="PVTT01000001">
    <property type="protein sequence ID" value="PRY94833.1"/>
    <property type="molecule type" value="Genomic_DNA"/>
</dbReference>
<proteinExistence type="predicted"/>
<sequence length="86" mass="9027">MRALLPPLALAACATFPEVDAAIPPAARNAPFPSLLPTAAFDAAPAERLSPEAGQALEGRQSDLEARAARLRDPVLTEAERARLGR</sequence>
<name>A0A2T0X7D1_9RHOB</name>
<dbReference type="Proteomes" id="UP000238801">
    <property type="component" value="Unassembled WGS sequence"/>
</dbReference>
<dbReference type="OrthoDB" id="7872359at2"/>
<comment type="caution">
    <text evidence="1">The sequence shown here is derived from an EMBL/GenBank/DDBJ whole genome shotgun (WGS) entry which is preliminary data.</text>
</comment>
<gene>
    <name evidence="1" type="ORF">BCF33_0435</name>
</gene>
<dbReference type="RefSeq" id="WP_106159291.1">
    <property type="nucleotide sequence ID" value="NZ_PVTT01000001.1"/>
</dbReference>
<dbReference type="AlphaFoldDB" id="A0A2T0X7D1"/>
<reference evidence="1 2" key="1">
    <citation type="submission" date="2018-03" db="EMBL/GenBank/DDBJ databases">
        <title>Genomic Encyclopedia of Archaeal and Bacterial Type Strains, Phase II (KMG-II): from individual species to whole genera.</title>
        <authorList>
            <person name="Goeker M."/>
        </authorList>
    </citation>
    <scope>NUCLEOTIDE SEQUENCE [LARGE SCALE GENOMIC DNA]</scope>
    <source>
        <strain evidence="1 2">DSM 29318</strain>
    </source>
</reference>
<accession>A0A2T0X7D1</accession>
<protein>
    <submittedName>
        <fullName evidence="1">Uncharacterized protein</fullName>
    </submittedName>
</protein>
<keyword evidence="2" id="KW-1185">Reference proteome</keyword>
<evidence type="ECO:0000313" key="2">
    <source>
        <dbReference type="Proteomes" id="UP000238801"/>
    </source>
</evidence>
<evidence type="ECO:0000313" key="1">
    <source>
        <dbReference type="EMBL" id="PRY94833.1"/>
    </source>
</evidence>
<organism evidence="1 2">
    <name type="scientific">Hasllibacter halocynthiae</name>
    <dbReference type="NCBI Taxonomy" id="595589"/>
    <lineage>
        <taxon>Bacteria</taxon>
        <taxon>Pseudomonadati</taxon>
        <taxon>Pseudomonadota</taxon>
        <taxon>Alphaproteobacteria</taxon>
        <taxon>Rhodobacterales</taxon>
        <taxon>Roseobacteraceae</taxon>
        <taxon>Hasllibacter</taxon>
    </lineage>
</organism>